<organism evidence="2 3">
    <name type="scientific">Paragonimus heterotremus</name>
    <dbReference type="NCBI Taxonomy" id="100268"/>
    <lineage>
        <taxon>Eukaryota</taxon>
        <taxon>Metazoa</taxon>
        <taxon>Spiralia</taxon>
        <taxon>Lophotrochozoa</taxon>
        <taxon>Platyhelminthes</taxon>
        <taxon>Trematoda</taxon>
        <taxon>Digenea</taxon>
        <taxon>Plagiorchiida</taxon>
        <taxon>Troglotremata</taxon>
        <taxon>Troglotrematidae</taxon>
        <taxon>Paragonimus</taxon>
    </lineage>
</organism>
<keyword evidence="3" id="KW-1185">Reference proteome</keyword>
<evidence type="ECO:0000313" key="2">
    <source>
        <dbReference type="EMBL" id="KAF5402258.1"/>
    </source>
</evidence>
<name>A0A8J4SNE3_9TREM</name>
<dbReference type="AlphaFoldDB" id="A0A8J4SNE3"/>
<dbReference type="EMBL" id="LUCH01001926">
    <property type="protein sequence ID" value="KAF5402258.1"/>
    <property type="molecule type" value="Genomic_DNA"/>
</dbReference>
<feature type="transmembrane region" description="Helical" evidence="1">
    <location>
        <begin position="239"/>
        <end position="262"/>
    </location>
</feature>
<dbReference type="Proteomes" id="UP000748531">
    <property type="component" value="Unassembled WGS sequence"/>
</dbReference>
<evidence type="ECO:0000256" key="1">
    <source>
        <dbReference type="SAM" id="Phobius"/>
    </source>
</evidence>
<proteinExistence type="predicted"/>
<keyword evidence="1" id="KW-0472">Membrane</keyword>
<accession>A0A8J4SNE3</accession>
<protein>
    <submittedName>
        <fullName evidence="2">Uncharacterized protein</fullName>
    </submittedName>
</protein>
<evidence type="ECO:0000313" key="3">
    <source>
        <dbReference type="Proteomes" id="UP000748531"/>
    </source>
</evidence>
<comment type="caution">
    <text evidence="2">The sequence shown here is derived from an EMBL/GenBank/DDBJ whole genome shotgun (WGS) entry which is preliminary data.</text>
</comment>
<sequence>MQKYVLCCHILLLSIKYVRDQTLESYFNECFGSGSSMEAAKMIRSVLADRALSLRTRPTGLELVKRLTPFTCIQGIHIEIEPQLQQVTLSILNAYVVRRYDSVYVAIELASVSIPMNDSKPFRADLRINREQLIGGPIFMTLEHDVPRGLNQVVFLHLHIVVTPIYACQLEQLSTVPGLFKEHENTTQMETSGTTVVCISTGLVCDGFPNCPMFNGLTFADETATECAAVDAAPSKYGFIWVVFIFMLPGLCTTILLTLWLYRGRWHCYCRFNFSKQTSEFPMNTDSVELTNGASQSYTDITSCVSADVHRNVIFMGTSELTTSCPPPPTYQEILEQHDRNVIGPPNPHHVDFSQTLPATLAPSSLVNTDIMSWISGTRQRVVSFSLSRIDHLPSYNQCLSHTTTRDKVGRAQRKMTITKEAMII</sequence>
<keyword evidence="1" id="KW-1133">Transmembrane helix</keyword>
<reference evidence="2" key="1">
    <citation type="submission" date="2019-05" db="EMBL/GenBank/DDBJ databases">
        <title>Annotation for the trematode Paragonimus heterotremus.</title>
        <authorList>
            <person name="Choi Y.-J."/>
        </authorList>
    </citation>
    <scope>NUCLEOTIDE SEQUENCE</scope>
    <source>
        <strain evidence="2">LC</strain>
    </source>
</reference>
<keyword evidence="1" id="KW-0812">Transmembrane</keyword>
<gene>
    <name evidence="2" type="ORF">PHET_04387</name>
</gene>
<dbReference type="OrthoDB" id="6288580at2759"/>